<dbReference type="InterPro" id="IPR001647">
    <property type="entry name" value="HTH_TetR"/>
</dbReference>
<name>A0A846X9N1_9ACTN</name>
<dbReference type="InterPro" id="IPR036388">
    <property type="entry name" value="WH-like_DNA-bd_sf"/>
</dbReference>
<dbReference type="SUPFAM" id="SSF46689">
    <property type="entry name" value="Homeodomain-like"/>
    <property type="match status" value="1"/>
</dbReference>
<keyword evidence="8" id="KW-1185">Reference proteome</keyword>
<evidence type="ECO:0000259" key="6">
    <source>
        <dbReference type="PROSITE" id="PS50977"/>
    </source>
</evidence>
<dbReference type="SUPFAM" id="SSF48498">
    <property type="entry name" value="Tetracyclin repressor-like, C-terminal domain"/>
    <property type="match status" value="1"/>
</dbReference>
<dbReference type="PROSITE" id="PS50949">
    <property type="entry name" value="HTH_GNTR"/>
    <property type="match status" value="1"/>
</dbReference>
<dbReference type="InterPro" id="IPR004111">
    <property type="entry name" value="Repressor_TetR_C"/>
</dbReference>
<protein>
    <submittedName>
        <fullName evidence="7">GntR family transcriptional regulator</fullName>
    </submittedName>
</protein>
<evidence type="ECO:0000313" key="8">
    <source>
        <dbReference type="Proteomes" id="UP000582646"/>
    </source>
</evidence>
<dbReference type="InterPro" id="IPR036390">
    <property type="entry name" value="WH_DNA-bd_sf"/>
</dbReference>
<keyword evidence="2 4" id="KW-0238">DNA-binding</keyword>
<dbReference type="PANTHER" id="PTHR30055">
    <property type="entry name" value="HTH-TYPE TRANSCRIPTIONAL REGULATOR RUTR"/>
    <property type="match status" value="1"/>
</dbReference>
<dbReference type="PROSITE" id="PS50977">
    <property type="entry name" value="HTH_TETR_2"/>
    <property type="match status" value="1"/>
</dbReference>
<feature type="domain" description="HTH tetR-type" evidence="6">
    <location>
        <begin position="76"/>
        <end position="136"/>
    </location>
</feature>
<dbReference type="Pfam" id="PF02909">
    <property type="entry name" value="TetR_C_1"/>
    <property type="match status" value="1"/>
</dbReference>
<gene>
    <name evidence="7" type="ORF">HF999_18680</name>
</gene>
<evidence type="ECO:0000256" key="4">
    <source>
        <dbReference type="PROSITE-ProRule" id="PRU00335"/>
    </source>
</evidence>
<evidence type="ECO:0000259" key="5">
    <source>
        <dbReference type="PROSITE" id="PS50949"/>
    </source>
</evidence>
<feature type="domain" description="HTH gntR-type" evidence="5">
    <location>
        <begin position="1"/>
        <end position="69"/>
    </location>
</feature>
<evidence type="ECO:0000256" key="1">
    <source>
        <dbReference type="ARBA" id="ARBA00023015"/>
    </source>
</evidence>
<feature type="DNA-binding region" description="H-T-H motif" evidence="4">
    <location>
        <begin position="99"/>
        <end position="118"/>
    </location>
</feature>
<accession>A0A846X9N1</accession>
<dbReference type="GO" id="GO:0045892">
    <property type="term" value="P:negative regulation of DNA-templated transcription"/>
    <property type="evidence" value="ECO:0007669"/>
    <property type="project" value="InterPro"/>
</dbReference>
<dbReference type="Gene3D" id="1.10.10.60">
    <property type="entry name" value="Homeodomain-like"/>
    <property type="match status" value="1"/>
</dbReference>
<dbReference type="PANTHER" id="PTHR30055:SF151">
    <property type="entry name" value="TRANSCRIPTIONAL REGULATORY PROTEIN"/>
    <property type="match status" value="1"/>
</dbReference>
<proteinExistence type="predicted"/>
<dbReference type="InterPro" id="IPR036271">
    <property type="entry name" value="Tet_transcr_reg_TetR-rel_C_sf"/>
</dbReference>
<reference evidence="7 8" key="1">
    <citation type="submission" date="2020-04" db="EMBL/GenBank/DDBJ databases">
        <title>MicrobeNet Type strains.</title>
        <authorList>
            <person name="Nicholson A.C."/>
        </authorList>
    </citation>
    <scope>NUCLEOTIDE SEQUENCE [LARGE SCALE GENOMIC DNA]</scope>
    <source>
        <strain evidence="7 8">DSM 44113</strain>
    </source>
</reference>
<dbReference type="GO" id="GO:0003700">
    <property type="term" value="F:DNA-binding transcription factor activity"/>
    <property type="evidence" value="ECO:0007669"/>
    <property type="project" value="InterPro"/>
</dbReference>
<dbReference type="CDD" id="cd07377">
    <property type="entry name" value="WHTH_GntR"/>
    <property type="match status" value="1"/>
</dbReference>
<dbReference type="RefSeq" id="WP_168547340.1">
    <property type="nucleotide sequence ID" value="NZ_BAAAKS010000063.1"/>
</dbReference>
<keyword evidence="1" id="KW-0805">Transcription regulation</keyword>
<dbReference type="Pfam" id="PF00392">
    <property type="entry name" value="GntR"/>
    <property type="match status" value="1"/>
</dbReference>
<dbReference type="EMBL" id="JAAXOQ010000031">
    <property type="protein sequence ID" value="NKY20390.1"/>
    <property type="molecule type" value="Genomic_DNA"/>
</dbReference>
<evidence type="ECO:0000313" key="7">
    <source>
        <dbReference type="EMBL" id="NKY20390.1"/>
    </source>
</evidence>
<dbReference type="AlphaFoldDB" id="A0A846X9N1"/>
<evidence type="ECO:0000256" key="2">
    <source>
        <dbReference type="ARBA" id="ARBA00023125"/>
    </source>
</evidence>
<dbReference type="GO" id="GO:0000976">
    <property type="term" value="F:transcription cis-regulatory region binding"/>
    <property type="evidence" value="ECO:0007669"/>
    <property type="project" value="TreeGrafter"/>
</dbReference>
<comment type="caution">
    <text evidence="7">The sequence shown here is derived from an EMBL/GenBank/DDBJ whole genome shotgun (WGS) entry which is preliminary data.</text>
</comment>
<dbReference type="SUPFAM" id="SSF46785">
    <property type="entry name" value="Winged helix' DNA-binding domain"/>
    <property type="match status" value="1"/>
</dbReference>
<sequence length="296" mass="31762">MTRAEEIAAVLRERIASGRLRPGDRAPSTRAIMRDHGVAMATASKVLTLLQADGLIDSAPGRGSVVLSPDRPRAPELTAADVIAAAVAIADAESMQAVSMRRLAAALEIPTMAVYRYVRSSDELQAAMLDRVLADLPIPPRTTDWRTDVEALLHSLWESMKAHPWLAAAMSMTRPAVLPGAMPMSEHLLGALRAAGLPPRAAFTEYLCLLNLVRGLGATIEPELADRAATGVTEDEWIDTRLGELRAVAPADRFPVMAEMLHTSYPYDIDVLLDTALTRYLDGLAAGLAPVESPAT</sequence>
<dbReference type="Gene3D" id="1.10.357.10">
    <property type="entry name" value="Tetracycline Repressor, domain 2"/>
    <property type="match status" value="1"/>
</dbReference>
<dbReference type="InterPro" id="IPR009057">
    <property type="entry name" value="Homeodomain-like_sf"/>
</dbReference>
<organism evidence="7 8">
    <name type="scientific">Tsukamurella spumae</name>
    <dbReference type="NCBI Taxonomy" id="44753"/>
    <lineage>
        <taxon>Bacteria</taxon>
        <taxon>Bacillati</taxon>
        <taxon>Actinomycetota</taxon>
        <taxon>Actinomycetes</taxon>
        <taxon>Mycobacteriales</taxon>
        <taxon>Tsukamurellaceae</taxon>
        <taxon>Tsukamurella</taxon>
    </lineage>
</organism>
<dbReference type="SMART" id="SM00345">
    <property type="entry name" value="HTH_GNTR"/>
    <property type="match status" value="1"/>
</dbReference>
<dbReference type="InterPro" id="IPR050109">
    <property type="entry name" value="HTH-type_TetR-like_transc_reg"/>
</dbReference>
<keyword evidence="3" id="KW-0804">Transcription</keyword>
<evidence type="ECO:0000256" key="3">
    <source>
        <dbReference type="ARBA" id="ARBA00023163"/>
    </source>
</evidence>
<dbReference type="Gene3D" id="1.10.10.10">
    <property type="entry name" value="Winged helix-like DNA-binding domain superfamily/Winged helix DNA-binding domain"/>
    <property type="match status" value="1"/>
</dbReference>
<dbReference type="Proteomes" id="UP000582646">
    <property type="component" value="Unassembled WGS sequence"/>
</dbReference>
<dbReference type="InterPro" id="IPR000524">
    <property type="entry name" value="Tscrpt_reg_HTH_GntR"/>
</dbReference>